<dbReference type="InterPro" id="IPR000504">
    <property type="entry name" value="RRM_dom"/>
</dbReference>
<sequence>TVAPGGVVRKPRGPPHKPKQSGHALWVGNLPTTVSLVELKDHFSRDATEDIESLSLIIRSRCAFVNYRTEAACTAAERRFHKSRFNGAVLVCRLRRSSVPTCKHLTASDVTLSVEQPQDRLPATSDQDKPTAGAVTVRQVRANDNIDERRINVPARYFILKSLTILDLQLSVRHGVWVTQRHNEDALNQAFQSTNNVYLFFSANKSGEFFGYARMASRLLEGGVEPSCMGVKVVPNDMQDALDAPKVTMTPATRWAPRGRVVDDSARGTVFWEAGPSTSESAAEAPKAAEPSSTERGASLVAHGQGKPFRIQWISTTRLPFYRTRGLRNPWNANREVKRARDGTELEADVGERLLQLFLHS</sequence>
<feature type="domain" description="RRM" evidence="3">
    <location>
        <begin position="23"/>
        <end position="97"/>
    </location>
</feature>
<proteinExistence type="predicted"/>
<dbReference type="GO" id="GO:0000381">
    <property type="term" value="P:regulation of alternative mRNA splicing, via spliceosome"/>
    <property type="evidence" value="ECO:0007669"/>
    <property type="project" value="TreeGrafter"/>
</dbReference>
<dbReference type="AlphaFoldDB" id="A0A9P4WF48"/>
<dbReference type="PROSITE" id="PS50102">
    <property type="entry name" value="RRM"/>
    <property type="match status" value="1"/>
</dbReference>
<dbReference type="InterPro" id="IPR007275">
    <property type="entry name" value="YTH_domain"/>
</dbReference>
<dbReference type="PROSITE" id="PS50882">
    <property type="entry name" value="YTH"/>
    <property type="match status" value="1"/>
</dbReference>
<dbReference type="Proteomes" id="UP000758155">
    <property type="component" value="Unassembled WGS sequence"/>
</dbReference>
<keyword evidence="1" id="KW-0694">RNA-binding</keyword>
<dbReference type="Pfam" id="PF25701">
    <property type="entry name" value="RRM_YTH1"/>
    <property type="match status" value="1"/>
</dbReference>
<evidence type="ECO:0000313" key="5">
    <source>
        <dbReference type="EMBL" id="KAF3014147.1"/>
    </source>
</evidence>
<protein>
    <recommendedName>
        <fullName evidence="7">YTH domain-containing protein</fullName>
    </recommendedName>
</protein>
<name>A0A9P4WF48_9PLEO</name>
<dbReference type="SMART" id="SM00360">
    <property type="entry name" value="RRM"/>
    <property type="match status" value="1"/>
</dbReference>
<feature type="domain" description="YTH" evidence="4">
    <location>
        <begin position="155"/>
        <end position="358"/>
    </location>
</feature>
<dbReference type="InterPro" id="IPR045168">
    <property type="entry name" value="YTH_prot"/>
</dbReference>
<evidence type="ECO:0000259" key="3">
    <source>
        <dbReference type="PROSITE" id="PS50102"/>
    </source>
</evidence>
<feature type="compositionally biased region" description="Basic residues" evidence="2">
    <location>
        <begin position="9"/>
        <end position="20"/>
    </location>
</feature>
<evidence type="ECO:0000259" key="4">
    <source>
        <dbReference type="PROSITE" id="PS50882"/>
    </source>
</evidence>
<dbReference type="SUPFAM" id="SSF54928">
    <property type="entry name" value="RNA-binding domain, RBD"/>
    <property type="match status" value="1"/>
</dbReference>
<accession>A0A9P4WF48</accession>
<dbReference type="PANTHER" id="PTHR12357:SF3">
    <property type="entry name" value="YTH DOMAIN-CONTAINING PROTEIN 1"/>
    <property type="match status" value="1"/>
</dbReference>
<feature type="region of interest" description="Disordered" evidence="2">
    <location>
        <begin position="274"/>
        <end position="302"/>
    </location>
</feature>
<dbReference type="GO" id="GO:0005654">
    <property type="term" value="C:nucleoplasm"/>
    <property type="evidence" value="ECO:0007669"/>
    <property type="project" value="TreeGrafter"/>
</dbReference>
<feature type="non-terminal residue" evidence="5">
    <location>
        <position position="361"/>
    </location>
</feature>
<reference evidence="5" key="1">
    <citation type="submission" date="2019-04" db="EMBL/GenBank/DDBJ databases">
        <title>Sequencing of skin fungus with MAO and IRED activity.</title>
        <authorList>
            <person name="Marsaioli A.J."/>
            <person name="Bonatto J.M.C."/>
            <person name="Reis Junior O."/>
        </authorList>
    </citation>
    <scope>NUCLEOTIDE SEQUENCE</scope>
    <source>
        <strain evidence="5">28M1</strain>
    </source>
</reference>
<dbReference type="Gene3D" id="3.30.70.330">
    <property type="match status" value="1"/>
</dbReference>
<dbReference type="Gene3D" id="3.10.590.10">
    <property type="entry name" value="ph1033 like domains"/>
    <property type="match status" value="1"/>
</dbReference>
<evidence type="ECO:0000256" key="2">
    <source>
        <dbReference type="SAM" id="MobiDB-lite"/>
    </source>
</evidence>
<dbReference type="GO" id="GO:0000398">
    <property type="term" value="P:mRNA splicing, via spliceosome"/>
    <property type="evidence" value="ECO:0007669"/>
    <property type="project" value="TreeGrafter"/>
</dbReference>
<evidence type="ECO:0000313" key="6">
    <source>
        <dbReference type="Proteomes" id="UP000758155"/>
    </source>
</evidence>
<dbReference type="InterPro" id="IPR012677">
    <property type="entry name" value="Nucleotide-bd_a/b_plait_sf"/>
</dbReference>
<dbReference type="PANTHER" id="PTHR12357">
    <property type="entry name" value="YTH YT521-B HOMOLOGY DOMAIN-CONTAINING"/>
    <property type="match status" value="1"/>
</dbReference>
<dbReference type="GO" id="GO:0003729">
    <property type="term" value="F:mRNA binding"/>
    <property type="evidence" value="ECO:0007669"/>
    <property type="project" value="TreeGrafter"/>
</dbReference>
<dbReference type="InterPro" id="IPR057720">
    <property type="entry name" value="RRM_YTH1"/>
</dbReference>
<dbReference type="CDD" id="cd21134">
    <property type="entry name" value="YTH"/>
    <property type="match status" value="1"/>
</dbReference>
<dbReference type="GO" id="GO:1990247">
    <property type="term" value="F:N6-methyladenosine-containing RNA reader activity"/>
    <property type="evidence" value="ECO:0007669"/>
    <property type="project" value="TreeGrafter"/>
</dbReference>
<dbReference type="EMBL" id="SWKV01000560">
    <property type="protein sequence ID" value="KAF3014147.1"/>
    <property type="molecule type" value="Genomic_DNA"/>
</dbReference>
<feature type="compositionally biased region" description="Low complexity" evidence="2">
    <location>
        <begin position="274"/>
        <end position="295"/>
    </location>
</feature>
<feature type="region of interest" description="Disordered" evidence="2">
    <location>
        <begin position="1"/>
        <end position="23"/>
    </location>
</feature>
<gene>
    <name evidence="5" type="ORF">E8E12_000086</name>
</gene>
<organism evidence="5 6">
    <name type="scientific">Didymella heteroderae</name>
    <dbReference type="NCBI Taxonomy" id="1769908"/>
    <lineage>
        <taxon>Eukaryota</taxon>
        <taxon>Fungi</taxon>
        <taxon>Dikarya</taxon>
        <taxon>Ascomycota</taxon>
        <taxon>Pezizomycotina</taxon>
        <taxon>Dothideomycetes</taxon>
        <taxon>Pleosporomycetidae</taxon>
        <taxon>Pleosporales</taxon>
        <taxon>Pleosporineae</taxon>
        <taxon>Didymellaceae</taxon>
        <taxon>Didymella</taxon>
    </lineage>
</organism>
<keyword evidence="6" id="KW-1185">Reference proteome</keyword>
<dbReference type="OrthoDB" id="306690at2759"/>
<evidence type="ECO:0008006" key="7">
    <source>
        <dbReference type="Google" id="ProtNLM"/>
    </source>
</evidence>
<comment type="caution">
    <text evidence="5">The sequence shown here is derived from an EMBL/GenBank/DDBJ whole genome shotgun (WGS) entry which is preliminary data.</text>
</comment>
<dbReference type="InterPro" id="IPR035979">
    <property type="entry name" value="RBD_domain_sf"/>
</dbReference>
<evidence type="ECO:0000256" key="1">
    <source>
        <dbReference type="PROSITE-ProRule" id="PRU00176"/>
    </source>
</evidence>
<dbReference type="Pfam" id="PF04146">
    <property type="entry name" value="YTH"/>
    <property type="match status" value="1"/>
</dbReference>